<dbReference type="FunFam" id="3.60.20.40:FF:000001">
    <property type="entry name" value="Gamma-glutamyltranspeptidase 1"/>
    <property type="match status" value="1"/>
</dbReference>
<sequence>MPVLQEKARNLITWRKKLLVSSHDMILLVVGFLVVYHLFSYRALLHQSTSTTAPKCTPHTRLNEAVVLADDPLLARNNYPTVNPSFEHQINGSQAMVASDVPLCLTLGKRILIDGGNAADAAITVALCIGVVNSHSSGIGGGGYIISKLGDKYVSINARESAPQAAHKSMYDSNYLLSKVGGLAVAVPGELKGLSTLYETHGSKNLSWARLIEPVIELCERGFQVTPVLHDALVAQLTLIFPRAPQLLYDWDFIFKHNGDLVEVGDWVRRPLLANTLRLIANNGSSDVFYDPEGPIAPHLVRQIKKLGGVMEAEDFAAYKVEVEEPIKKEYLFRDGKKYTVYSSNGNSGGLVLHGGLNLFEKLYKGDDPLDLHSHKIVELMKWMASIRSHLGDFLMNSTARAMKQQLIDKYTSNQWAYDVIELGDYKNNQTFPWKHYKPAYEVVEDKGTSHFTVVDSNGNAVGMTTTVNLYFGSSVYDPVTGIILNDEMDDFLVPGEPNAFNLTPSIYNFISPGKRPLSSTSPTIIVDDETNHVKMLIGAAGGSRITTAVFQAIVRVLYDDKSLLQAISYPRFHHQLIPELFMVENFTVWREELVQTLGTCIGSSQVIDSLGAKGHEFYQSGSVTAMNGIFWEEDKQVYHGVSDFWRKMGRADGF</sequence>
<evidence type="ECO:0000256" key="3">
    <source>
        <dbReference type="ARBA" id="ARBA00005115"/>
    </source>
</evidence>
<feature type="binding site" evidence="7">
    <location>
        <position position="543"/>
    </location>
    <ligand>
        <name>L-glutamate</name>
        <dbReference type="ChEBI" id="CHEBI:29985"/>
    </ligand>
</feature>
<reference evidence="10" key="1">
    <citation type="submission" date="2021-03" db="EMBL/GenBank/DDBJ databases">
        <authorList>
            <person name="Palmer J.M."/>
        </authorList>
    </citation>
    <scope>NUCLEOTIDE SEQUENCE</scope>
    <source>
        <strain evidence="10">ARV_011</strain>
    </source>
</reference>
<dbReference type="OrthoDB" id="1081007at2759"/>
<evidence type="ECO:0000256" key="2">
    <source>
        <dbReference type="ARBA" id="ARBA00001089"/>
    </source>
</evidence>
<dbReference type="PRINTS" id="PR01210">
    <property type="entry name" value="GGTRANSPTASE"/>
</dbReference>
<dbReference type="Pfam" id="PF01019">
    <property type="entry name" value="G_glu_transpept"/>
    <property type="match status" value="1"/>
</dbReference>
<comment type="pathway">
    <text evidence="3 8">Sulfur metabolism; glutathione metabolism.</text>
</comment>
<keyword evidence="9" id="KW-0472">Membrane</keyword>
<evidence type="ECO:0000256" key="9">
    <source>
        <dbReference type="SAM" id="Phobius"/>
    </source>
</evidence>
<comment type="similarity">
    <text evidence="4">Belongs to the gamma-glutamyltransferase family.</text>
</comment>
<comment type="catalytic activity">
    <reaction evidence="1 8">
        <text>an S-substituted glutathione + H2O = an S-substituted L-cysteinylglycine + L-glutamate</text>
        <dbReference type="Rhea" id="RHEA:59468"/>
        <dbReference type="ChEBI" id="CHEBI:15377"/>
        <dbReference type="ChEBI" id="CHEBI:29985"/>
        <dbReference type="ChEBI" id="CHEBI:90779"/>
        <dbReference type="ChEBI" id="CHEBI:143103"/>
        <dbReference type="EC" id="3.4.19.13"/>
    </reaction>
</comment>
<dbReference type="InterPro" id="IPR000101">
    <property type="entry name" value="GGT_peptidase"/>
</dbReference>
<feature type="binding site" evidence="7">
    <location>
        <begin position="519"/>
        <end position="520"/>
    </location>
    <ligand>
        <name>L-glutamate</name>
        <dbReference type="ChEBI" id="CHEBI:29985"/>
    </ligand>
</feature>
<dbReference type="Gene3D" id="1.10.246.130">
    <property type="match status" value="1"/>
</dbReference>
<evidence type="ECO:0000256" key="1">
    <source>
        <dbReference type="ARBA" id="ARBA00001049"/>
    </source>
</evidence>
<comment type="function">
    <text evidence="8">Cleaves the gamma-glutamyl peptide bond of glutathione and glutathione conjugates.</text>
</comment>
<dbReference type="EC" id="3.4.19.13" evidence="8"/>
<dbReference type="PANTHER" id="PTHR11686">
    <property type="entry name" value="GAMMA GLUTAMYL TRANSPEPTIDASE"/>
    <property type="match status" value="1"/>
</dbReference>
<comment type="caution">
    <text evidence="10">The sequence shown here is derived from an EMBL/GenBank/DDBJ whole genome shotgun (WGS) entry which is preliminary data.</text>
</comment>
<evidence type="ECO:0000256" key="4">
    <source>
        <dbReference type="ARBA" id="ARBA00009381"/>
    </source>
</evidence>
<comment type="catalytic activity">
    <reaction evidence="5 8">
        <text>an N-terminal (5-L-glutamyl)-[peptide] + an alpha-amino acid = 5-L-glutamyl amino acid + an N-terminal L-alpha-aminoacyl-[peptide]</text>
        <dbReference type="Rhea" id="RHEA:23904"/>
        <dbReference type="Rhea" id="RHEA-COMP:9780"/>
        <dbReference type="Rhea" id="RHEA-COMP:9795"/>
        <dbReference type="ChEBI" id="CHEBI:77644"/>
        <dbReference type="ChEBI" id="CHEBI:78597"/>
        <dbReference type="ChEBI" id="CHEBI:78599"/>
        <dbReference type="ChEBI" id="CHEBI:78608"/>
        <dbReference type="EC" id="2.3.2.2"/>
    </reaction>
</comment>
<feature type="transmembrane region" description="Helical" evidence="9">
    <location>
        <begin position="25"/>
        <end position="44"/>
    </location>
</feature>
<dbReference type="GO" id="GO:0103068">
    <property type="term" value="F:leukotriene C4 gamma-glutamyl transferase activity"/>
    <property type="evidence" value="ECO:0007669"/>
    <property type="project" value="UniProtKB-EC"/>
</dbReference>
<evidence type="ECO:0000313" key="10">
    <source>
        <dbReference type="EMBL" id="KAG7195745.1"/>
    </source>
</evidence>
<dbReference type="AlphaFoldDB" id="A0A9P7VCU9"/>
<accession>A0A9P7VCU9</accession>
<evidence type="ECO:0000256" key="6">
    <source>
        <dbReference type="PIRSR" id="PIRSR600101-1"/>
    </source>
</evidence>
<feature type="binding site" evidence="7">
    <location>
        <position position="159"/>
    </location>
    <ligand>
        <name>L-glutamate</name>
        <dbReference type="ChEBI" id="CHEBI:29985"/>
    </ligand>
</feature>
<dbReference type="GeneID" id="66115502"/>
<proteinExistence type="inferred from homology"/>
<protein>
    <recommendedName>
        <fullName evidence="8">Glutathione hydrolase</fullName>
        <ecNumber evidence="8">2.3.2.2</ecNumber>
        <ecNumber evidence="8">3.4.19.13</ecNumber>
    </recommendedName>
    <alternativeName>
        <fullName evidence="8">Gamma-glutamyltransferase</fullName>
    </alternativeName>
    <alternativeName>
        <fullName evidence="8">Gamma-glutamyltranspeptidase</fullName>
    </alternativeName>
</protein>
<evidence type="ECO:0000256" key="8">
    <source>
        <dbReference type="RuleBase" id="RU368068"/>
    </source>
</evidence>
<dbReference type="SUPFAM" id="SSF56235">
    <property type="entry name" value="N-terminal nucleophile aminohydrolases (Ntn hydrolases)"/>
    <property type="match status" value="1"/>
</dbReference>
<dbReference type="EMBL" id="JAHMUF010000002">
    <property type="protein sequence ID" value="KAG7195745.1"/>
    <property type="molecule type" value="Genomic_DNA"/>
</dbReference>
<dbReference type="GO" id="GO:0036374">
    <property type="term" value="F:glutathione hydrolase activity"/>
    <property type="evidence" value="ECO:0007669"/>
    <property type="project" value="UniProtKB-UniRule"/>
</dbReference>
<dbReference type="InterPro" id="IPR029055">
    <property type="entry name" value="Ntn_hydrolases_N"/>
</dbReference>
<evidence type="ECO:0000313" key="11">
    <source>
        <dbReference type="Proteomes" id="UP000790833"/>
    </source>
</evidence>
<evidence type="ECO:0000256" key="5">
    <source>
        <dbReference type="ARBA" id="ARBA00047417"/>
    </source>
</evidence>
<name>A0A9P7VCU9_9ASCO</name>
<dbReference type="PANTHER" id="PTHR11686:SF9">
    <property type="entry name" value="RE13973P"/>
    <property type="match status" value="1"/>
</dbReference>
<keyword evidence="11" id="KW-1185">Reference proteome</keyword>
<dbReference type="GO" id="GO:0006751">
    <property type="term" value="P:glutathione catabolic process"/>
    <property type="evidence" value="ECO:0007669"/>
    <property type="project" value="UniProtKB-UniRule"/>
</dbReference>
<keyword evidence="9" id="KW-0812">Transmembrane</keyword>
<dbReference type="GO" id="GO:0000324">
    <property type="term" value="C:fungal-type vacuole"/>
    <property type="evidence" value="ECO:0007669"/>
    <property type="project" value="TreeGrafter"/>
</dbReference>
<feature type="binding site" evidence="7">
    <location>
        <begin position="467"/>
        <end position="469"/>
    </location>
    <ligand>
        <name>L-glutamate</name>
        <dbReference type="ChEBI" id="CHEBI:29985"/>
    </ligand>
</feature>
<keyword evidence="8" id="KW-0012">Acyltransferase</keyword>
<organism evidence="10 11">
    <name type="scientific">Scheffersomyces spartinae</name>
    <dbReference type="NCBI Taxonomy" id="45513"/>
    <lineage>
        <taxon>Eukaryota</taxon>
        <taxon>Fungi</taxon>
        <taxon>Dikarya</taxon>
        <taxon>Ascomycota</taxon>
        <taxon>Saccharomycotina</taxon>
        <taxon>Pichiomycetes</taxon>
        <taxon>Debaryomycetaceae</taxon>
        <taxon>Scheffersomyces</taxon>
    </lineage>
</organism>
<dbReference type="RefSeq" id="XP_043051290.1">
    <property type="nucleotide sequence ID" value="XM_043192902.1"/>
</dbReference>
<dbReference type="EC" id="2.3.2.2" evidence="8"/>
<dbReference type="NCBIfam" id="TIGR00066">
    <property type="entry name" value="g_glut_trans"/>
    <property type="match status" value="1"/>
</dbReference>
<feature type="active site" description="Nucleophile" evidence="6">
    <location>
        <position position="449"/>
    </location>
</feature>
<keyword evidence="8" id="KW-0808">Transferase</keyword>
<dbReference type="Proteomes" id="UP000790833">
    <property type="component" value="Unassembled WGS sequence"/>
</dbReference>
<comment type="catalytic activity">
    <reaction evidence="2 8">
        <text>glutathione + H2O = L-cysteinylglycine + L-glutamate</text>
        <dbReference type="Rhea" id="RHEA:28807"/>
        <dbReference type="ChEBI" id="CHEBI:15377"/>
        <dbReference type="ChEBI" id="CHEBI:29985"/>
        <dbReference type="ChEBI" id="CHEBI:57925"/>
        <dbReference type="ChEBI" id="CHEBI:61694"/>
        <dbReference type="EC" id="3.4.19.13"/>
    </reaction>
</comment>
<dbReference type="GO" id="GO:0005886">
    <property type="term" value="C:plasma membrane"/>
    <property type="evidence" value="ECO:0007669"/>
    <property type="project" value="TreeGrafter"/>
</dbReference>
<dbReference type="InterPro" id="IPR043138">
    <property type="entry name" value="GGT_lsub"/>
</dbReference>
<evidence type="ECO:0000256" key="7">
    <source>
        <dbReference type="PIRSR" id="PIRSR600101-2"/>
    </source>
</evidence>
<keyword evidence="8" id="KW-0378">Hydrolase</keyword>
<dbReference type="Gene3D" id="3.60.20.40">
    <property type="match status" value="1"/>
</dbReference>
<gene>
    <name evidence="10" type="ORF">KQ657_002128</name>
</gene>
<keyword evidence="9" id="KW-1133">Transmembrane helix</keyword>
<feature type="binding site" evidence="7">
    <location>
        <position position="491"/>
    </location>
    <ligand>
        <name>L-glutamate</name>
        <dbReference type="ChEBI" id="CHEBI:29985"/>
    </ligand>
</feature>
<dbReference type="InterPro" id="IPR043137">
    <property type="entry name" value="GGT_ssub_C"/>
</dbReference>